<dbReference type="Proteomes" id="UP000076842">
    <property type="component" value="Unassembled WGS sequence"/>
</dbReference>
<feature type="non-terminal residue" evidence="8">
    <location>
        <position position="1"/>
    </location>
</feature>
<reference evidence="8 9" key="1">
    <citation type="journal article" date="2016" name="Mol. Biol. Evol.">
        <title>Comparative Genomics of Early-Diverging Mushroom-Forming Fungi Provides Insights into the Origins of Lignocellulose Decay Capabilities.</title>
        <authorList>
            <person name="Nagy L.G."/>
            <person name="Riley R."/>
            <person name="Tritt A."/>
            <person name="Adam C."/>
            <person name="Daum C."/>
            <person name="Floudas D."/>
            <person name="Sun H."/>
            <person name="Yadav J.S."/>
            <person name="Pangilinan J."/>
            <person name="Larsson K.H."/>
            <person name="Matsuura K."/>
            <person name="Barry K."/>
            <person name="Labutti K."/>
            <person name="Kuo R."/>
            <person name="Ohm R.A."/>
            <person name="Bhattacharya S.S."/>
            <person name="Shirouzu T."/>
            <person name="Yoshinaga Y."/>
            <person name="Martin F.M."/>
            <person name="Grigoriev I.V."/>
            <person name="Hibbett D.S."/>
        </authorList>
    </citation>
    <scope>NUCLEOTIDE SEQUENCE [LARGE SCALE GENOMIC DNA]</scope>
    <source>
        <strain evidence="8 9">HHB12733</strain>
    </source>
</reference>
<dbReference type="SUPFAM" id="SSF160240">
    <property type="entry name" value="Cation efflux protein cytoplasmic domain-like"/>
    <property type="match status" value="1"/>
</dbReference>
<dbReference type="OrthoDB" id="435980at2759"/>
<dbReference type="InterPro" id="IPR027470">
    <property type="entry name" value="Cation_efflux_CTD"/>
</dbReference>
<name>A0A165E6V4_9BASI</name>
<feature type="domain" description="Cation efflux protein transmembrane" evidence="6">
    <location>
        <begin position="48"/>
        <end position="271"/>
    </location>
</feature>
<dbReference type="PANTHER" id="PTHR43840">
    <property type="entry name" value="MITOCHONDRIAL METAL TRANSPORTER 1-RELATED"/>
    <property type="match status" value="1"/>
</dbReference>
<dbReference type="GO" id="GO:0008324">
    <property type="term" value="F:monoatomic cation transmembrane transporter activity"/>
    <property type="evidence" value="ECO:0007669"/>
    <property type="project" value="InterPro"/>
</dbReference>
<keyword evidence="3" id="KW-0812">Transmembrane</keyword>
<protein>
    <submittedName>
        <fullName evidence="8">Cation efflux protein</fullName>
    </submittedName>
</protein>
<dbReference type="AlphaFoldDB" id="A0A165E6V4"/>
<dbReference type="STRING" id="1353952.A0A165E6V4"/>
<dbReference type="Gene3D" id="1.20.1510.10">
    <property type="entry name" value="Cation efflux protein transmembrane domain"/>
    <property type="match status" value="1"/>
</dbReference>
<evidence type="ECO:0000256" key="4">
    <source>
        <dbReference type="ARBA" id="ARBA00022989"/>
    </source>
</evidence>
<dbReference type="GO" id="GO:0030003">
    <property type="term" value="P:intracellular monoatomic cation homeostasis"/>
    <property type="evidence" value="ECO:0007669"/>
    <property type="project" value="UniProtKB-ARBA"/>
</dbReference>
<dbReference type="InterPro" id="IPR027469">
    <property type="entry name" value="Cation_efflux_TMD_sf"/>
</dbReference>
<dbReference type="InParanoid" id="A0A165E6V4"/>
<feature type="non-terminal residue" evidence="8">
    <location>
        <position position="359"/>
    </location>
</feature>
<evidence type="ECO:0000256" key="2">
    <source>
        <dbReference type="ARBA" id="ARBA00022448"/>
    </source>
</evidence>
<dbReference type="InterPro" id="IPR050291">
    <property type="entry name" value="CDF_Transporter"/>
</dbReference>
<evidence type="ECO:0000256" key="1">
    <source>
        <dbReference type="ARBA" id="ARBA00004141"/>
    </source>
</evidence>
<keyword evidence="2" id="KW-0813">Transport</keyword>
<keyword evidence="9" id="KW-1185">Reference proteome</keyword>
<accession>A0A165E6V4</accession>
<dbReference type="InterPro" id="IPR036837">
    <property type="entry name" value="Cation_efflux_CTD_sf"/>
</dbReference>
<comment type="subcellular location">
    <subcellularLocation>
        <location evidence="1">Membrane</location>
        <topology evidence="1">Multi-pass membrane protein</topology>
    </subcellularLocation>
</comment>
<dbReference type="GO" id="GO:0098771">
    <property type="term" value="P:inorganic ion homeostasis"/>
    <property type="evidence" value="ECO:0007669"/>
    <property type="project" value="UniProtKB-ARBA"/>
</dbReference>
<evidence type="ECO:0000256" key="3">
    <source>
        <dbReference type="ARBA" id="ARBA00022692"/>
    </source>
</evidence>
<evidence type="ECO:0000256" key="5">
    <source>
        <dbReference type="ARBA" id="ARBA00023136"/>
    </source>
</evidence>
<dbReference type="EMBL" id="KV424019">
    <property type="protein sequence ID" value="KZT54229.1"/>
    <property type="molecule type" value="Genomic_DNA"/>
</dbReference>
<dbReference type="FunCoup" id="A0A165E6V4">
    <property type="interactions" value="45"/>
</dbReference>
<keyword evidence="5" id="KW-0472">Membrane</keyword>
<keyword evidence="4" id="KW-1133">Transmembrane helix</keyword>
<dbReference type="PANTHER" id="PTHR43840:SF15">
    <property type="entry name" value="MITOCHONDRIAL METAL TRANSPORTER 1-RELATED"/>
    <property type="match status" value="1"/>
</dbReference>
<evidence type="ECO:0000313" key="9">
    <source>
        <dbReference type="Proteomes" id="UP000076842"/>
    </source>
</evidence>
<sequence length="359" mass="38206">HDHGDHDHDHAHAGMFHSHEHAGDREGMELLIKALQGKGGRGANVTLLGALSNVGLTIGKGAAGWALNSASLVADAGHSLGDLLGDFVVLATWTWSRKAPTADYPYGYGKYESLGTVLISILLVGGAYFLGQHSLILTMAALEPYMQAATAPAVADVLEPLAQSAKAVIEADPEALALDPNAAWFALISLGVKEWMYRLTKKVADEEKSTVLAANAYHHRFDAWTSGVALFAILGTWAGVPVADPLGGLLVSGAIGWQGCKWLIRGASDLMDAGVPAPDRDALARLLTPLPAALGTPTAELLRIRNVRAVKSGSQLFVDLTADVPPGMTMREAHEVERCIRETLTHARKEVKEVRVHLH</sequence>
<evidence type="ECO:0000259" key="6">
    <source>
        <dbReference type="Pfam" id="PF01545"/>
    </source>
</evidence>
<dbReference type="GO" id="GO:0016020">
    <property type="term" value="C:membrane"/>
    <property type="evidence" value="ECO:0007669"/>
    <property type="project" value="UniProtKB-SubCell"/>
</dbReference>
<feature type="domain" description="Cation efflux protein cytoplasmic" evidence="7">
    <location>
        <begin position="303"/>
        <end position="358"/>
    </location>
</feature>
<dbReference type="Pfam" id="PF01545">
    <property type="entry name" value="Cation_efflux"/>
    <property type="match status" value="1"/>
</dbReference>
<gene>
    <name evidence="8" type="ORF">CALCODRAFT_416312</name>
</gene>
<dbReference type="Pfam" id="PF16916">
    <property type="entry name" value="ZT_dimer"/>
    <property type="match status" value="1"/>
</dbReference>
<proteinExistence type="predicted"/>
<evidence type="ECO:0000313" key="8">
    <source>
        <dbReference type="EMBL" id="KZT54229.1"/>
    </source>
</evidence>
<evidence type="ECO:0000259" key="7">
    <source>
        <dbReference type="Pfam" id="PF16916"/>
    </source>
</evidence>
<organism evidence="8 9">
    <name type="scientific">Calocera cornea HHB12733</name>
    <dbReference type="NCBI Taxonomy" id="1353952"/>
    <lineage>
        <taxon>Eukaryota</taxon>
        <taxon>Fungi</taxon>
        <taxon>Dikarya</taxon>
        <taxon>Basidiomycota</taxon>
        <taxon>Agaricomycotina</taxon>
        <taxon>Dacrymycetes</taxon>
        <taxon>Dacrymycetales</taxon>
        <taxon>Dacrymycetaceae</taxon>
        <taxon>Calocera</taxon>
    </lineage>
</organism>
<dbReference type="InterPro" id="IPR058533">
    <property type="entry name" value="Cation_efflux_TM"/>
</dbReference>
<dbReference type="Gene3D" id="3.30.70.1350">
    <property type="entry name" value="Cation efflux protein, cytoplasmic domain"/>
    <property type="match status" value="1"/>
</dbReference>
<dbReference type="SUPFAM" id="SSF161111">
    <property type="entry name" value="Cation efflux protein transmembrane domain-like"/>
    <property type="match status" value="1"/>
</dbReference>